<keyword evidence="2" id="KW-1185">Reference proteome</keyword>
<evidence type="ECO:0000313" key="2">
    <source>
        <dbReference type="Proteomes" id="UP001266305"/>
    </source>
</evidence>
<gene>
    <name evidence="1" type="ORF">P7K49_036999</name>
</gene>
<reference evidence="1 2" key="1">
    <citation type="submission" date="2023-05" db="EMBL/GenBank/DDBJ databases">
        <title>B98-5 Cell Line De Novo Hybrid Assembly: An Optical Mapping Approach.</title>
        <authorList>
            <person name="Kananen K."/>
            <person name="Auerbach J.A."/>
            <person name="Kautto E."/>
            <person name="Blachly J.S."/>
        </authorList>
    </citation>
    <scope>NUCLEOTIDE SEQUENCE [LARGE SCALE GENOMIC DNA]</scope>
    <source>
        <strain evidence="1">B95-8</strain>
        <tissue evidence="1">Cell line</tissue>
    </source>
</reference>
<proteinExistence type="predicted"/>
<accession>A0ABQ9TLR5</accession>
<dbReference type="EMBL" id="JASSZA010000021">
    <property type="protein sequence ID" value="KAK2085699.1"/>
    <property type="molecule type" value="Genomic_DNA"/>
</dbReference>
<dbReference type="Proteomes" id="UP001266305">
    <property type="component" value="Unassembled WGS sequence"/>
</dbReference>
<sequence length="160" mass="16941">MGKPAGQVVEGPLRILLGTQSRAGASVPKTELPVDIGVCVGVHNPLGPGARAEWTVTPEGVDYPQGFQMLVAEPLLPAWCVTPSMVEDTSAAHSCDHVLDNIWMPVPSPVPSLLSWPLGGPRALPYVGNPGIAALPHAPWPRFLFYQDLLASISSPPWSP</sequence>
<comment type="caution">
    <text evidence="1">The sequence shown here is derived from an EMBL/GenBank/DDBJ whole genome shotgun (WGS) entry which is preliminary data.</text>
</comment>
<organism evidence="1 2">
    <name type="scientific">Saguinus oedipus</name>
    <name type="common">Cotton-top tamarin</name>
    <name type="synonym">Oedipomidas oedipus</name>
    <dbReference type="NCBI Taxonomy" id="9490"/>
    <lineage>
        <taxon>Eukaryota</taxon>
        <taxon>Metazoa</taxon>
        <taxon>Chordata</taxon>
        <taxon>Craniata</taxon>
        <taxon>Vertebrata</taxon>
        <taxon>Euteleostomi</taxon>
        <taxon>Mammalia</taxon>
        <taxon>Eutheria</taxon>
        <taxon>Euarchontoglires</taxon>
        <taxon>Primates</taxon>
        <taxon>Haplorrhini</taxon>
        <taxon>Platyrrhini</taxon>
        <taxon>Cebidae</taxon>
        <taxon>Callitrichinae</taxon>
        <taxon>Saguinus</taxon>
    </lineage>
</organism>
<evidence type="ECO:0000313" key="1">
    <source>
        <dbReference type="EMBL" id="KAK2085699.1"/>
    </source>
</evidence>
<name>A0ABQ9TLR5_SAGOE</name>
<protein>
    <submittedName>
        <fullName evidence="1">Uncharacterized protein</fullName>
    </submittedName>
</protein>